<evidence type="ECO:0000256" key="1">
    <source>
        <dbReference type="SAM" id="MobiDB-lite"/>
    </source>
</evidence>
<dbReference type="AlphaFoldDB" id="A0A8T0HSH6"/>
<dbReference type="Proteomes" id="UP000822688">
    <property type="component" value="Chromosome V"/>
</dbReference>
<protein>
    <submittedName>
        <fullName evidence="2">Uncharacterized protein</fullName>
    </submittedName>
</protein>
<evidence type="ECO:0000313" key="2">
    <source>
        <dbReference type="EMBL" id="KAG0573721.1"/>
    </source>
</evidence>
<name>A0A8T0HSH6_CERPU</name>
<organism evidence="2 3">
    <name type="scientific">Ceratodon purpureus</name>
    <name type="common">Fire moss</name>
    <name type="synonym">Dicranum purpureum</name>
    <dbReference type="NCBI Taxonomy" id="3225"/>
    <lineage>
        <taxon>Eukaryota</taxon>
        <taxon>Viridiplantae</taxon>
        <taxon>Streptophyta</taxon>
        <taxon>Embryophyta</taxon>
        <taxon>Bryophyta</taxon>
        <taxon>Bryophytina</taxon>
        <taxon>Bryopsida</taxon>
        <taxon>Dicranidae</taxon>
        <taxon>Pseudoditrichales</taxon>
        <taxon>Ditrichaceae</taxon>
        <taxon>Ceratodon</taxon>
    </lineage>
</organism>
<proteinExistence type="predicted"/>
<sequence length="124" mass="13895">MHRKPKIPENPNQQTLHTPAHHSTHAPRALKHSLTLTNTLKHSQTHANTDPSLNTLKCMAAPKPKPKCMTSLLKFYSSIQECLITSENRTIVDVLQIMRQLLTISKAVVQKVRISESRDVGAKS</sequence>
<evidence type="ECO:0000313" key="3">
    <source>
        <dbReference type="Proteomes" id="UP000822688"/>
    </source>
</evidence>
<gene>
    <name evidence="2" type="ORF">KC19_VG203700</name>
</gene>
<reference evidence="2" key="1">
    <citation type="submission" date="2020-06" db="EMBL/GenBank/DDBJ databases">
        <title>WGS assembly of Ceratodon purpureus strain R40.</title>
        <authorList>
            <person name="Carey S.B."/>
            <person name="Jenkins J."/>
            <person name="Shu S."/>
            <person name="Lovell J.T."/>
            <person name="Sreedasyam A."/>
            <person name="Maumus F."/>
            <person name="Tiley G.P."/>
            <person name="Fernandez-Pozo N."/>
            <person name="Barry K."/>
            <person name="Chen C."/>
            <person name="Wang M."/>
            <person name="Lipzen A."/>
            <person name="Daum C."/>
            <person name="Saski C.A."/>
            <person name="Payton A.C."/>
            <person name="Mcbreen J.C."/>
            <person name="Conrad R.E."/>
            <person name="Kollar L.M."/>
            <person name="Olsson S."/>
            <person name="Huttunen S."/>
            <person name="Landis J.B."/>
            <person name="Wickett N.J."/>
            <person name="Johnson M.G."/>
            <person name="Rensing S.A."/>
            <person name="Grimwood J."/>
            <person name="Schmutz J."/>
            <person name="Mcdaniel S.F."/>
        </authorList>
    </citation>
    <scope>NUCLEOTIDE SEQUENCE</scope>
    <source>
        <strain evidence="2">R40</strain>
    </source>
</reference>
<comment type="caution">
    <text evidence="2">The sequence shown here is derived from an EMBL/GenBank/DDBJ whole genome shotgun (WGS) entry which is preliminary data.</text>
</comment>
<feature type="region of interest" description="Disordered" evidence="1">
    <location>
        <begin position="1"/>
        <end position="29"/>
    </location>
</feature>
<dbReference type="EMBL" id="CM026426">
    <property type="protein sequence ID" value="KAG0573721.1"/>
    <property type="molecule type" value="Genomic_DNA"/>
</dbReference>
<feature type="compositionally biased region" description="Basic residues" evidence="1">
    <location>
        <begin position="19"/>
        <end position="29"/>
    </location>
</feature>
<keyword evidence="3" id="KW-1185">Reference proteome</keyword>
<accession>A0A8T0HSH6</accession>